<dbReference type="PANTHER" id="PTHR33377:SF90">
    <property type="entry name" value="RX N-TERMINAL DOMAIN-CONTAINING PROTEIN"/>
    <property type="match status" value="1"/>
</dbReference>
<feature type="non-terminal residue" evidence="1">
    <location>
        <position position="1"/>
    </location>
</feature>
<name>A0A5J9TP96_9POAL</name>
<keyword evidence="2" id="KW-1185">Reference proteome</keyword>
<dbReference type="Proteomes" id="UP000324897">
    <property type="component" value="Unassembled WGS sequence"/>
</dbReference>
<protein>
    <recommendedName>
        <fullName evidence="3">Rx N-terminal domain-containing protein</fullName>
    </recommendedName>
</protein>
<dbReference type="Gramene" id="TVU13219">
    <property type="protein sequence ID" value="TVU13219"/>
    <property type="gene ID" value="EJB05_40754"/>
</dbReference>
<accession>A0A5J9TP96</accession>
<sequence length="420" mass="47726">MSFDIIKPMLCSLLFSQLHADHQGRLPTFTMRRITKEGCQSMSLKPMLCSLLFSQLHADHQGRLPTFTMSFIGDPEEHRRAVRERRKAAVMSALKRKMGDMGDQVVSAAVGDVVGRTMSAAVGSYDARASVDEQLRRLNFLVIQVHATVDQADGVHIRSWWLRRWLWRLRDTALEGDEVLRLFRQRRAAEEAAAAAGPTGNTLWNAVRRAFESAKSLLFPTGDDDMDRLSRTVERLEMACTGINNFTQLLNLELRPSEEELRAEARRFTTKQSKILSAAKELVPNKIIKDKVGNRRKKDNIWQASMTILDGAGYDHEIFYISREEYIASMIRIGLLMMRENTWRAVVKRIAGENARLMATRLKTGAYRQHAPMTDACGAVRQEAAGKPAWLPEWRHKEELQVVADRAARARCATDLAFCR</sequence>
<gene>
    <name evidence="1" type="ORF">EJB05_40754</name>
</gene>
<dbReference type="AlphaFoldDB" id="A0A5J9TP96"/>
<dbReference type="EMBL" id="RWGY01000035">
    <property type="protein sequence ID" value="TVU13219.1"/>
    <property type="molecule type" value="Genomic_DNA"/>
</dbReference>
<reference evidence="1 2" key="1">
    <citation type="journal article" date="2019" name="Sci. Rep.">
        <title>A high-quality genome of Eragrostis curvula grass provides insights into Poaceae evolution and supports new strategies to enhance forage quality.</title>
        <authorList>
            <person name="Carballo J."/>
            <person name="Santos B.A.C.M."/>
            <person name="Zappacosta D."/>
            <person name="Garbus I."/>
            <person name="Selva J.P."/>
            <person name="Gallo C.A."/>
            <person name="Diaz A."/>
            <person name="Albertini E."/>
            <person name="Caccamo M."/>
            <person name="Echenique V."/>
        </authorList>
    </citation>
    <scope>NUCLEOTIDE SEQUENCE [LARGE SCALE GENOMIC DNA]</scope>
    <source>
        <strain evidence="2">cv. Victoria</strain>
        <tissue evidence="1">Leaf</tissue>
    </source>
</reference>
<evidence type="ECO:0008006" key="3">
    <source>
        <dbReference type="Google" id="ProtNLM"/>
    </source>
</evidence>
<organism evidence="1 2">
    <name type="scientific">Eragrostis curvula</name>
    <name type="common">weeping love grass</name>
    <dbReference type="NCBI Taxonomy" id="38414"/>
    <lineage>
        <taxon>Eukaryota</taxon>
        <taxon>Viridiplantae</taxon>
        <taxon>Streptophyta</taxon>
        <taxon>Embryophyta</taxon>
        <taxon>Tracheophyta</taxon>
        <taxon>Spermatophyta</taxon>
        <taxon>Magnoliopsida</taxon>
        <taxon>Liliopsida</taxon>
        <taxon>Poales</taxon>
        <taxon>Poaceae</taxon>
        <taxon>PACMAD clade</taxon>
        <taxon>Chloridoideae</taxon>
        <taxon>Eragrostideae</taxon>
        <taxon>Eragrostidinae</taxon>
        <taxon>Eragrostis</taxon>
    </lineage>
</organism>
<comment type="caution">
    <text evidence="1">The sequence shown here is derived from an EMBL/GenBank/DDBJ whole genome shotgun (WGS) entry which is preliminary data.</text>
</comment>
<dbReference type="OrthoDB" id="674144at2759"/>
<dbReference type="PANTHER" id="PTHR33377">
    <property type="entry name" value="OS10G0134700 PROTEIN-RELATED"/>
    <property type="match status" value="1"/>
</dbReference>
<evidence type="ECO:0000313" key="1">
    <source>
        <dbReference type="EMBL" id="TVU13219.1"/>
    </source>
</evidence>
<evidence type="ECO:0000313" key="2">
    <source>
        <dbReference type="Proteomes" id="UP000324897"/>
    </source>
</evidence>
<proteinExistence type="predicted"/>